<dbReference type="InterPro" id="IPR045584">
    <property type="entry name" value="Pilin-like"/>
</dbReference>
<sequence length="592" mass="59407">KDGTVTSDAKGDNFATAEDVADAINSASKAAKTEVVQGDNIVVSSETGTDGQTIYTVATAKDLNVNSVNLGNVVLNTNGLVFGNNGPSITFSGINAGNKVITNVANGSISSTSTDAVNGSQLYAVTQTAVAAKTEVVQGDNIVVNSTTGANGQTIYTVSTAKDLVVDSVKSGDTTLNNDGLSINGGPQITKDGITGVADGDISPDSTDAVNGSQLYDVQQAAKAAKTEVLAGNNIVVNSNVGSNGQTIYTVETAKDLTVDSITAGNTVLNNNGLAINGGPSVTKTGIDAGNVKITGVATGTADTDAVNVKQLTDSITAAKTTVSSNDNSITVVSSGNNHDLSVNTDGTSIRNGKNGLEVVKGEISTNDNGQAVVTSGDKSSLATTGDVVNAVNNVSWTVAVGEVEGSNGNASSYSAKDNKVKAGDSVSVNAGNNIVISGSGKNINVAVSDKPTFNSIQSNSVNIVDGPSINSDGINMNNKRITNVAPGRDAGDAVNVEQLNNAMANVNNKVHSVDKNLRSGVAGAVAIGSLVQAYNPSDSLLAVGGGTYRGASALALGYSKVSDNGKIILKVTGSVNNSGHYMGGASVGYKF</sequence>
<dbReference type="InterPro" id="IPR011049">
    <property type="entry name" value="Serralysin-like_metalloprot_C"/>
</dbReference>
<organism evidence="13 14">
    <name type="scientific">Glaesserella australis</name>
    <dbReference type="NCBI Taxonomy" id="2094024"/>
    <lineage>
        <taxon>Bacteria</taxon>
        <taxon>Pseudomonadati</taxon>
        <taxon>Pseudomonadota</taxon>
        <taxon>Gammaproteobacteria</taxon>
        <taxon>Pasteurellales</taxon>
        <taxon>Pasteurellaceae</taxon>
        <taxon>Glaesserella</taxon>
    </lineage>
</organism>
<evidence type="ECO:0000256" key="8">
    <source>
        <dbReference type="ARBA" id="ARBA00022927"/>
    </source>
</evidence>
<keyword evidence="14" id="KW-1185">Reference proteome</keyword>
<dbReference type="InterPro" id="IPR005594">
    <property type="entry name" value="YadA_C"/>
</dbReference>
<dbReference type="Pfam" id="PF03895">
    <property type="entry name" value="YadA_anchor"/>
    <property type="match status" value="1"/>
</dbReference>
<evidence type="ECO:0000259" key="11">
    <source>
        <dbReference type="Pfam" id="PF03895"/>
    </source>
</evidence>
<dbReference type="EMBL" id="PTPX01000007">
    <property type="protein sequence ID" value="RAL19150.1"/>
    <property type="molecule type" value="Genomic_DNA"/>
</dbReference>
<evidence type="ECO:0000256" key="2">
    <source>
        <dbReference type="ARBA" id="ARBA00004442"/>
    </source>
</evidence>
<dbReference type="GO" id="GO:0009986">
    <property type="term" value="C:cell surface"/>
    <property type="evidence" value="ECO:0007669"/>
    <property type="project" value="UniProtKB-SubCell"/>
</dbReference>
<evidence type="ECO:0000256" key="3">
    <source>
        <dbReference type="ARBA" id="ARBA00005848"/>
    </source>
</evidence>
<keyword evidence="10" id="KW-0998">Cell outer membrane</keyword>
<evidence type="ECO:0000313" key="14">
    <source>
        <dbReference type="Proteomes" id="UP000248689"/>
    </source>
</evidence>
<reference evidence="14" key="1">
    <citation type="submission" date="2018-02" db="EMBL/GenBank/DDBJ databases">
        <title>Glaesserella australis sp. nov., isolated from the lungs of pigs.</title>
        <authorList>
            <person name="Turni C."/>
            <person name="Christensen H."/>
        </authorList>
    </citation>
    <scope>NUCLEOTIDE SEQUENCE [LARGE SCALE GENOMIC DNA]</scope>
    <source>
        <strain evidence="14">HS4635</strain>
    </source>
</reference>
<dbReference type="Gene3D" id="1.20.5.170">
    <property type="match status" value="2"/>
</dbReference>
<name>A0A328C264_9PAST</name>
<evidence type="ECO:0000259" key="12">
    <source>
        <dbReference type="Pfam" id="PF05662"/>
    </source>
</evidence>
<keyword evidence="9" id="KW-0472">Membrane</keyword>
<evidence type="ECO:0000256" key="7">
    <source>
        <dbReference type="ARBA" id="ARBA00022729"/>
    </source>
</evidence>
<evidence type="ECO:0008006" key="15">
    <source>
        <dbReference type="Google" id="ProtNLM"/>
    </source>
</evidence>
<dbReference type="SUPFAM" id="SSF101967">
    <property type="entry name" value="Adhesin YadA, collagen-binding domain"/>
    <property type="match status" value="4"/>
</dbReference>
<keyword evidence="6" id="KW-0812">Transmembrane</keyword>
<feature type="domain" description="Trimeric autotransporter adhesin YadA-like C-terminal membrane anchor" evidence="11">
    <location>
        <begin position="532"/>
        <end position="592"/>
    </location>
</feature>
<protein>
    <recommendedName>
        <fullName evidence="15">Adhesin</fullName>
    </recommendedName>
</protein>
<dbReference type="GO" id="GO:0009279">
    <property type="term" value="C:cell outer membrane"/>
    <property type="evidence" value="ECO:0007669"/>
    <property type="project" value="UniProtKB-SubCell"/>
</dbReference>
<feature type="domain" description="Trimeric autotransporter adhesin YadA-like stalk" evidence="12">
    <location>
        <begin position="481"/>
        <end position="520"/>
    </location>
</feature>
<feature type="non-terminal residue" evidence="13">
    <location>
        <position position="1"/>
    </location>
</feature>
<comment type="subcellular location">
    <subcellularLocation>
        <location evidence="2">Cell outer membrane</location>
    </subcellularLocation>
    <subcellularLocation>
        <location evidence="1">Cell surface</location>
    </subcellularLocation>
</comment>
<dbReference type="GO" id="GO:0015031">
    <property type="term" value="P:protein transport"/>
    <property type="evidence" value="ECO:0007669"/>
    <property type="project" value="UniProtKB-KW"/>
</dbReference>
<evidence type="ECO:0000256" key="6">
    <source>
        <dbReference type="ARBA" id="ARBA00022692"/>
    </source>
</evidence>
<dbReference type="Gene3D" id="3.90.1780.10">
    <property type="entry name" value="Trimeric adhesin"/>
    <property type="match status" value="1"/>
</dbReference>
<evidence type="ECO:0000256" key="10">
    <source>
        <dbReference type="ARBA" id="ARBA00023237"/>
    </source>
</evidence>
<gene>
    <name evidence="13" type="ORF">C5N92_03275</name>
</gene>
<evidence type="ECO:0000256" key="9">
    <source>
        <dbReference type="ARBA" id="ARBA00023136"/>
    </source>
</evidence>
<dbReference type="Gene3D" id="2.20.70.140">
    <property type="match status" value="3"/>
</dbReference>
<comment type="caution">
    <text evidence="13">The sequence shown here is derived from an EMBL/GenBank/DDBJ whole genome shotgun (WGS) entry which is preliminary data.</text>
</comment>
<dbReference type="InterPro" id="IPR037174">
    <property type="entry name" value="Trimeric_adhesin"/>
</dbReference>
<keyword evidence="5" id="KW-1134">Transmembrane beta strand</keyword>
<dbReference type="Pfam" id="PF05662">
    <property type="entry name" value="YadA_stalk"/>
    <property type="match status" value="4"/>
</dbReference>
<dbReference type="AlphaFoldDB" id="A0A328C264"/>
<accession>A0A328C264</accession>
<comment type="similarity">
    <text evidence="3">Belongs to the autotransporter-2 (AT-2) (TC 1.B.40) family.</text>
</comment>
<keyword evidence="8" id="KW-0653">Protein transport</keyword>
<evidence type="ECO:0000256" key="1">
    <source>
        <dbReference type="ARBA" id="ARBA00004241"/>
    </source>
</evidence>
<evidence type="ECO:0000313" key="13">
    <source>
        <dbReference type="EMBL" id="RAL19150.1"/>
    </source>
</evidence>
<dbReference type="InterPro" id="IPR008635">
    <property type="entry name" value="Coiled_stalk_dom"/>
</dbReference>
<dbReference type="RefSeq" id="WP_181015867.1">
    <property type="nucleotide sequence ID" value="NZ_PTPX01000007.1"/>
</dbReference>
<dbReference type="Gene3D" id="3.30.1300.30">
    <property type="entry name" value="GSPII I/J protein-like"/>
    <property type="match status" value="1"/>
</dbReference>
<evidence type="ECO:0000256" key="5">
    <source>
        <dbReference type="ARBA" id="ARBA00022452"/>
    </source>
</evidence>
<feature type="domain" description="Trimeric autotransporter adhesin YadA-like stalk" evidence="12">
    <location>
        <begin position="293"/>
        <end position="329"/>
    </location>
</feature>
<dbReference type="SUPFAM" id="SSF54523">
    <property type="entry name" value="Pili subunits"/>
    <property type="match status" value="1"/>
</dbReference>
<feature type="domain" description="Trimeric autotransporter adhesin YadA-like stalk" evidence="12">
    <location>
        <begin position="194"/>
        <end position="233"/>
    </location>
</feature>
<feature type="domain" description="Trimeric autotransporter adhesin YadA-like stalk" evidence="12">
    <location>
        <begin position="101"/>
        <end position="136"/>
    </location>
</feature>
<keyword evidence="4" id="KW-0813">Transport</keyword>
<keyword evidence="7" id="KW-0732">Signal</keyword>
<evidence type="ECO:0000256" key="4">
    <source>
        <dbReference type="ARBA" id="ARBA00022448"/>
    </source>
</evidence>
<proteinExistence type="inferred from homology"/>
<dbReference type="Proteomes" id="UP000248689">
    <property type="component" value="Unassembled WGS sequence"/>
</dbReference>